<dbReference type="SUPFAM" id="SSF51971">
    <property type="entry name" value="Nucleotide-binding domain"/>
    <property type="match status" value="1"/>
</dbReference>
<dbReference type="InterPro" id="IPR036188">
    <property type="entry name" value="FAD/NAD-bd_sf"/>
</dbReference>
<dbReference type="InterPro" id="IPR028261">
    <property type="entry name" value="DPD_II"/>
</dbReference>
<feature type="domain" description="Dihydroprymidine dehydrogenase" evidence="2">
    <location>
        <begin position="2"/>
        <end position="107"/>
    </location>
</feature>
<protein>
    <submittedName>
        <fullName evidence="3">Glutamate synthase (NADPH/NADH) small chain</fullName>
    </submittedName>
</protein>
<dbReference type="Pfam" id="PF14691">
    <property type="entry name" value="Fer4_20"/>
    <property type="match status" value="1"/>
</dbReference>
<dbReference type="Gene3D" id="1.10.1060.10">
    <property type="entry name" value="Alpha-helical ferredoxin"/>
    <property type="match status" value="1"/>
</dbReference>
<reference evidence="3 4" key="1">
    <citation type="submission" date="2017-02" db="EMBL/GenBank/DDBJ databases">
        <authorList>
            <person name="Peterson S.W."/>
        </authorList>
    </citation>
    <scope>NUCLEOTIDE SEQUENCE [LARGE SCALE GENOMIC DNA]</scope>
    <source>
        <strain evidence="3 4">ATCC BAA-909</strain>
    </source>
</reference>
<dbReference type="PANTHER" id="PTHR42783">
    <property type="entry name" value="GLUTAMATE SYNTHASE [NADPH] SMALL CHAIN"/>
    <property type="match status" value="1"/>
</dbReference>
<evidence type="ECO:0000259" key="2">
    <source>
        <dbReference type="Pfam" id="PF14691"/>
    </source>
</evidence>
<dbReference type="GO" id="GO:0051536">
    <property type="term" value="F:iron-sulfur cluster binding"/>
    <property type="evidence" value="ECO:0007669"/>
    <property type="project" value="InterPro"/>
</dbReference>
<accession>A0A1T4NTR3</accession>
<dbReference type="GeneID" id="303367556"/>
<dbReference type="STRING" id="225004.SAMN02745152_01319"/>
<evidence type="ECO:0000259" key="1">
    <source>
        <dbReference type="Pfam" id="PF07992"/>
    </source>
</evidence>
<organism evidence="3 4">
    <name type="scientific">Treponema berlinense</name>
    <dbReference type="NCBI Taxonomy" id="225004"/>
    <lineage>
        <taxon>Bacteria</taxon>
        <taxon>Pseudomonadati</taxon>
        <taxon>Spirochaetota</taxon>
        <taxon>Spirochaetia</taxon>
        <taxon>Spirochaetales</taxon>
        <taxon>Treponemataceae</taxon>
        <taxon>Treponema</taxon>
    </lineage>
</organism>
<dbReference type="Gene3D" id="3.50.50.60">
    <property type="entry name" value="FAD/NAD(P)-binding domain"/>
    <property type="match status" value="2"/>
</dbReference>
<dbReference type="Proteomes" id="UP000190395">
    <property type="component" value="Unassembled WGS sequence"/>
</dbReference>
<dbReference type="InterPro" id="IPR009051">
    <property type="entry name" value="Helical_ferredxn"/>
</dbReference>
<dbReference type="Pfam" id="PF07992">
    <property type="entry name" value="Pyr_redox_2"/>
    <property type="match status" value="1"/>
</dbReference>
<dbReference type="GO" id="GO:0016491">
    <property type="term" value="F:oxidoreductase activity"/>
    <property type="evidence" value="ECO:0007669"/>
    <property type="project" value="InterPro"/>
</dbReference>
<dbReference type="RefSeq" id="WP_078931064.1">
    <property type="nucleotide sequence ID" value="NZ_FUXC01000007.1"/>
</dbReference>
<dbReference type="SUPFAM" id="SSF46548">
    <property type="entry name" value="alpha-helical ferredoxin"/>
    <property type="match status" value="1"/>
</dbReference>
<evidence type="ECO:0000313" key="4">
    <source>
        <dbReference type="Proteomes" id="UP000190395"/>
    </source>
</evidence>
<dbReference type="OrthoDB" id="9803192at2"/>
<proteinExistence type="predicted"/>
<sequence>MKEEIPGYTVAEAVKEARRCLNCPKPLCRTGCPIENEIPQFNHALAQGNIGEAYRIISQKSNLPAICGRVCPHENQCEGHCVLYKSGKGIKIGRIEKFIADFYSENQLSSEKLVPKTKGKVAVIGSGPAGLTVAGDLARKGYNVVVYEGEAEPGGVLLYGIPDFRLPKEVVRREIKNIEALGVTFVCNTRVGTDITIDKMFEEGFEAVFIGAGTSVAKGLGIPGENLKGVIQSSYFLRMTRLFLDEKVDRTEVPVEEGDRVIVIGAGNVAMDACRTAVMMKASSVVDCYRRTIEFMKAAHAEYDGAVKDGVDFKWEYTPLEVVGENGKVTGLKVSTPEGEKILPADKILIAVGSKPAGIVISSTTGIDVDESGYVITKQTPYGMTTKNGVFAGGDIVHKPATVVLAMREAKKVAQGIADYIEARKLLGV</sequence>
<dbReference type="PANTHER" id="PTHR42783:SF3">
    <property type="entry name" value="GLUTAMATE SYNTHASE [NADPH] SMALL CHAIN-RELATED"/>
    <property type="match status" value="1"/>
</dbReference>
<keyword evidence="4" id="KW-1185">Reference proteome</keyword>
<name>A0A1T4NTR3_9SPIR</name>
<evidence type="ECO:0000313" key="3">
    <source>
        <dbReference type="EMBL" id="SJZ82535.1"/>
    </source>
</evidence>
<dbReference type="InterPro" id="IPR023753">
    <property type="entry name" value="FAD/NAD-binding_dom"/>
</dbReference>
<feature type="domain" description="FAD/NAD(P)-binding" evidence="1">
    <location>
        <begin position="120"/>
        <end position="410"/>
    </location>
</feature>
<dbReference type="EMBL" id="FUXC01000007">
    <property type="protein sequence ID" value="SJZ82535.1"/>
    <property type="molecule type" value="Genomic_DNA"/>
</dbReference>
<dbReference type="PRINTS" id="PR00419">
    <property type="entry name" value="ADXRDTASE"/>
</dbReference>
<gene>
    <name evidence="3" type="ORF">SAMN02745152_01319</name>
</gene>
<dbReference type="AlphaFoldDB" id="A0A1T4NTR3"/>